<dbReference type="InterPro" id="IPR034085">
    <property type="entry name" value="TOG"/>
</dbReference>
<evidence type="ECO:0000256" key="6">
    <source>
        <dbReference type="ARBA" id="ARBA00022927"/>
    </source>
</evidence>
<dbReference type="SMART" id="SM01349">
    <property type="entry name" value="TOG"/>
    <property type="match status" value="1"/>
</dbReference>
<evidence type="ECO:0000256" key="2">
    <source>
        <dbReference type="ARBA" id="ARBA00004496"/>
    </source>
</evidence>
<keyword evidence="7" id="KW-0007">Acetylation</keyword>
<keyword evidence="12" id="KW-1185">Reference proteome</keyword>
<dbReference type="InterPro" id="IPR011989">
    <property type="entry name" value="ARM-like"/>
</dbReference>
<dbReference type="InterPro" id="IPR058584">
    <property type="entry name" value="IMB1_TNPO1-like_TPR"/>
</dbReference>
<evidence type="ECO:0000256" key="8">
    <source>
        <dbReference type="ARBA" id="ARBA00023242"/>
    </source>
</evidence>
<dbReference type="InterPro" id="IPR016024">
    <property type="entry name" value="ARM-type_fold"/>
</dbReference>
<dbReference type="Pfam" id="PF03810">
    <property type="entry name" value="IBN_N"/>
    <property type="match status" value="1"/>
</dbReference>
<dbReference type="GO" id="GO:0005737">
    <property type="term" value="C:cytoplasm"/>
    <property type="evidence" value="ECO:0007669"/>
    <property type="project" value="UniProtKB-SubCell"/>
</dbReference>
<evidence type="ECO:0000256" key="1">
    <source>
        <dbReference type="ARBA" id="ARBA00004123"/>
    </source>
</evidence>
<dbReference type="InterPro" id="IPR040122">
    <property type="entry name" value="Importin_beta"/>
</dbReference>
<dbReference type="InterPro" id="IPR021133">
    <property type="entry name" value="HEAT_type_2"/>
</dbReference>
<dbReference type="AlphaFoldDB" id="A0AAV3AK28"/>
<keyword evidence="5" id="KW-0677">Repeat</keyword>
<dbReference type="GO" id="GO:0031267">
    <property type="term" value="F:small GTPase binding"/>
    <property type="evidence" value="ECO:0007669"/>
    <property type="project" value="InterPro"/>
</dbReference>
<keyword evidence="3" id="KW-0813">Transport</keyword>
<dbReference type="PANTHER" id="PTHR10527">
    <property type="entry name" value="IMPORTIN BETA"/>
    <property type="match status" value="1"/>
</dbReference>
<evidence type="ECO:0000313" key="12">
    <source>
        <dbReference type="Proteomes" id="UP001181693"/>
    </source>
</evidence>
<evidence type="ECO:0000259" key="10">
    <source>
        <dbReference type="PROSITE" id="PS50166"/>
    </source>
</evidence>
<dbReference type="Pfam" id="PF02985">
    <property type="entry name" value="HEAT"/>
    <property type="match status" value="1"/>
</dbReference>
<dbReference type="SMART" id="SM00913">
    <property type="entry name" value="IBN_N"/>
    <property type="match status" value="1"/>
</dbReference>
<feature type="repeat" description="HEAT" evidence="9">
    <location>
        <begin position="872"/>
        <end position="910"/>
    </location>
</feature>
<dbReference type="SUPFAM" id="SSF48371">
    <property type="entry name" value="ARM repeat"/>
    <property type="match status" value="2"/>
</dbReference>
<keyword evidence="6" id="KW-0653">Protein transport</keyword>
<protein>
    <recommendedName>
        <fullName evidence="10">Importin N-terminal domain-containing protein</fullName>
    </recommendedName>
</protein>
<proteinExistence type="predicted"/>
<dbReference type="Proteomes" id="UP001181693">
    <property type="component" value="Unassembled WGS sequence"/>
</dbReference>
<dbReference type="Pfam" id="PF25780">
    <property type="entry name" value="TPR_IPO5"/>
    <property type="match status" value="1"/>
</dbReference>
<dbReference type="InterPro" id="IPR000357">
    <property type="entry name" value="HEAT"/>
</dbReference>
<dbReference type="InterPro" id="IPR057672">
    <property type="entry name" value="TPR_IPO4/5"/>
</dbReference>
<evidence type="ECO:0000256" key="9">
    <source>
        <dbReference type="PROSITE-ProRule" id="PRU00103"/>
    </source>
</evidence>
<evidence type="ECO:0000256" key="7">
    <source>
        <dbReference type="ARBA" id="ARBA00022990"/>
    </source>
</evidence>
<dbReference type="PROSITE" id="PS50077">
    <property type="entry name" value="HEAT_REPEAT"/>
    <property type="match status" value="1"/>
</dbReference>
<dbReference type="PROSITE" id="PS50166">
    <property type="entry name" value="IMPORTIN_B_NT"/>
    <property type="match status" value="1"/>
</dbReference>
<feature type="domain" description="Importin N-terminal" evidence="10">
    <location>
        <begin position="23"/>
        <end position="89"/>
    </location>
</feature>
<dbReference type="GO" id="GO:0005634">
    <property type="term" value="C:nucleus"/>
    <property type="evidence" value="ECO:0007669"/>
    <property type="project" value="UniProtKB-SubCell"/>
</dbReference>
<comment type="caution">
    <text evidence="11">The sequence shown here is derived from an EMBL/GenBank/DDBJ whole genome shotgun (WGS) entry which is preliminary data.</text>
</comment>
<reference evidence="11" key="1">
    <citation type="thesis" date="2020" institute="ProQuest LLC" country="789 East Eisenhower Parkway, Ann Arbor, MI, USA">
        <title>Comparative Genomics and Chromosome Evolution.</title>
        <authorList>
            <person name="Mudd A.B."/>
        </authorList>
    </citation>
    <scope>NUCLEOTIDE SEQUENCE</scope>
    <source>
        <strain evidence="11">1538</strain>
        <tissue evidence="11">Blood</tissue>
    </source>
</reference>
<evidence type="ECO:0000313" key="11">
    <source>
        <dbReference type="EMBL" id="DBA22463.1"/>
    </source>
</evidence>
<dbReference type="Gene3D" id="1.25.10.10">
    <property type="entry name" value="Leucine-rich Repeat Variant"/>
    <property type="match status" value="1"/>
</dbReference>
<dbReference type="EMBL" id="DYDO01000006">
    <property type="protein sequence ID" value="DBA22463.1"/>
    <property type="molecule type" value="Genomic_DNA"/>
</dbReference>
<dbReference type="InterPro" id="IPR001494">
    <property type="entry name" value="Importin-beta_N"/>
</dbReference>
<accession>A0AAV3AK28</accession>
<sequence>MSNILESILTNLLQPDNAFIQQATAQLKEAVKDPLIIPALCDVIRSAQDSQIRQFAAVLLRRRLSKRWKVMPVEQQESVKPLLLEAIQREPEHKVRHALAQLCAVVLRNEKMERWPQFIQFVLQASHSNIPEQRQVGLLALRCALDLNAEIFHPYFPDLIKLFKQTLCDLQNGLLLFYTVQSLTSIVPEFVGNETNQLRPLVPKLVTAIKQLIQINEIQACEAMEVFDELMESEVSVIVHYLAEVIHFCLEIAVNKSLSDDLRVKALYCIRFLIKLKSKSILKQKLLPQILNAVFPIMCAEPPPGQLDPEDQEDEDELLEDQAEVQIPKHYAVQVIDILALHLPPEKLFSQLTPLMEPCLLSKNPYERKAGLMCLAVLSEGCADHIRNKHLQSMLQLVCQAISDNSHVVRNAALYALGQFSEHLQPDISSYADSVLPLLLEYLSRVDPSHTSHLTKAYFALENFVENLGSKIEPYLPTLMERILGCMSSSSSPKLKELSISALGAIASGAEELLRPYFSPVMEVLKVHLMHTGEDGRPVQLQCLETLAVLVYSLGKESFLPLAEDCCLLGLNLCDRIDDPSMRSCAYHLFGAISEVMEDNISHHLEKMTTMMLLSLKSREGIVLHYNENHSFMLFDDEADDEDAVIQEDEDDEDPDVEGFSVENAYVDEKEEACSSLGVIALNASVRKAAYEALGKFARSMNLVCQKNPSEPNTAALLLLLDLLIPAYLHGAVHDKEREVVMTILDSLNNLLKDVKAPCVRGPEQLDKMCAVIKAVLQSKTACQDPEGEDEDDKQQAELDAMLLEYAGDGIPLITAAVGGATFAPYFAGFLPLLLSKMKSSCSPAEKSFGGGIMAESLVSLGEAVVQFVPQLLPALISGTQDKDDEVRSNCVFGLGVLAEHGGAAMHKHYPKLLSILSSIISCEKNGRALDNVCGAVSRMVLSHPEGVPLEQVFPVLLRSLPLREDFEENPTVFKCISFLYEKDPSQVVKHINDIARIFGHVLGTKEIQPDTEEALVHILRNMAQHFPQELQNTLASLPAEVSSKFRPALGLA</sequence>
<comment type="subcellular location">
    <subcellularLocation>
        <location evidence="2">Cytoplasm</location>
    </subcellularLocation>
    <subcellularLocation>
        <location evidence="1">Nucleus</location>
    </subcellularLocation>
</comment>
<evidence type="ECO:0000256" key="4">
    <source>
        <dbReference type="ARBA" id="ARBA00022490"/>
    </source>
</evidence>
<dbReference type="GO" id="GO:0006606">
    <property type="term" value="P:protein import into nucleus"/>
    <property type="evidence" value="ECO:0007669"/>
    <property type="project" value="InterPro"/>
</dbReference>
<name>A0AAV3AK28_PYXAD</name>
<evidence type="ECO:0000256" key="3">
    <source>
        <dbReference type="ARBA" id="ARBA00022448"/>
    </source>
</evidence>
<gene>
    <name evidence="11" type="ORF">GDO54_013489</name>
</gene>
<dbReference type="Pfam" id="PF25574">
    <property type="entry name" value="TPR_IMB1"/>
    <property type="match status" value="1"/>
</dbReference>
<keyword evidence="4" id="KW-0963">Cytoplasm</keyword>
<keyword evidence="8" id="KW-0539">Nucleus</keyword>
<evidence type="ECO:0000256" key="5">
    <source>
        <dbReference type="ARBA" id="ARBA00022737"/>
    </source>
</evidence>
<organism evidence="11 12">
    <name type="scientific">Pyxicephalus adspersus</name>
    <name type="common">African bullfrog</name>
    <dbReference type="NCBI Taxonomy" id="30357"/>
    <lineage>
        <taxon>Eukaryota</taxon>
        <taxon>Metazoa</taxon>
        <taxon>Chordata</taxon>
        <taxon>Craniata</taxon>
        <taxon>Vertebrata</taxon>
        <taxon>Euteleostomi</taxon>
        <taxon>Amphibia</taxon>
        <taxon>Batrachia</taxon>
        <taxon>Anura</taxon>
        <taxon>Neobatrachia</taxon>
        <taxon>Ranoidea</taxon>
        <taxon>Pyxicephalidae</taxon>
        <taxon>Pyxicephalinae</taxon>
        <taxon>Pyxicephalus</taxon>
    </lineage>
</organism>